<feature type="chain" id="PRO_5003396557" evidence="1">
    <location>
        <begin position="30"/>
        <end position="258"/>
    </location>
</feature>
<feature type="signal peptide" evidence="1">
    <location>
        <begin position="1"/>
        <end position="29"/>
    </location>
</feature>
<dbReference type="STRING" id="857087.Metme_2000"/>
<dbReference type="eggNOG" id="COG0695">
    <property type="taxonomic scope" value="Bacteria"/>
</dbReference>
<evidence type="ECO:0000256" key="1">
    <source>
        <dbReference type="SAM" id="SignalP"/>
    </source>
</evidence>
<keyword evidence="3" id="KW-1185">Reference proteome</keyword>
<dbReference type="EMBL" id="CP002738">
    <property type="protein sequence ID" value="AEG00411.1"/>
    <property type="molecule type" value="Genomic_DNA"/>
</dbReference>
<gene>
    <name evidence="2" type="ordered locus">Metme_2000</name>
</gene>
<dbReference type="KEGG" id="mmt:Metme_2000"/>
<dbReference type="AlphaFoldDB" id="G0A581"/>
<reference evidence="3" key="3">
    <citation type="submission" date="2011-05" db="EMBL/GenBank/DDBJ databases">
        <title>Complete sequence of Methylomonas methanica MC09.</title>
        <authorList>
            <consortium name="US DOE Joint Genome Institute"/>
            <person name="Lucas S."/>
            <person name="Han J."/>
            <person name="Lapidus A."/>
            <person name="Cheng J.-F."/>
            <person name="Goodwin L."/>
            <person name="Pitluck S."/>
            <person name="Peters L."/>
            <person name="Mikhailova N."/>
            <person name="Teshima H."/>
            <person name="Han C."/>
            <person name="Tapia R."/>
            <person name="Land M."/>
            <person name="Hauser L."/>
            <person name="Kyrpides N."/>
            <person name="Ivanova N."/>
            <person name="Pagani I."/>
            <person name="Stein L."/>
            <person name="Woyke T."/>
        </authorList>
    </citation>
    <scope>NUCLEOTIDE SEQUENCE [LARGE SCALE GENOMIC DNA]</scope>
    <source>
        <strain evidence="3">MC09</strain>
    </source>
</reference>
<sequence length="258" mass="29772">MLGKMSPKRQRHVLISLLLLIGLQLPAQAKESQAQPLTYTESKAQSVEEETRLRQHWSLSIDEWRRYKSLMKGIRGSISPPNISPIEVLGTHARNDQERRRYAEIWARMRHEDAERILAFQQAYAEAFQRLYPNELLVDLSRLKSSSQPVSASGSRLLVFLKIKQCQACESLVQRLLQQPVFNTQPIDLYFVDTQPQRDDALIQQWAKQQHLDSARIKQGLLTLNHDQGNYFKVSQQLVGTMPQVFKLTGQTLEALRL</sequence>
<dbReference type="Proteomes" id="UP000008888">
    <property type="component" value="Chromosome"/>
</dbReference>
<name>G0A581_METMM</name>
<evidence type="ECO:0000313" key="3">
    <source>
        <dbReference type="Proteomes" id="UP000008888"/>
    </source>
</evidence>
<proteinExistence type="predicted"/>
<keyword evidence="1" id="KW-0732">Signal</keyword>
<dbReference type="HOGENOM" id="CLU_091013_0_0_6"/>
<protein>
    <submittedName>
        <fullName evidence="2">Integrating conjugative element protein, PFL_4693 family</fullName>
    </submittedName>
</protein>
<accession>G0A581</accession>
<dbReference type="InterPro" id="IPR022293">
    <property type="entry name" value="Integrating-conj_element"/>
</dbReference>
<organism evidence="2 3">
    <name type="scientific">Methylomonas methanica (strain DSM 25384 / MC09)</name>
    <dbReference type="NCBI Taxonomy" id="857087"/>
    <lineage>
        <taxon>Bacteria</taxon>
        <taxon>Pseudomonadati</taxon>
        <taxon>Pseudomonadota</taxon>
        <taxon>Gammaproteobacteria</taxon>
        <taxon>Methylococcales</taxon>
        <taxon>Methylococcaceae</taxon>
        <taxon>Methylomonas</taxon>
    </lineage>
</organism>
<evidence type="ECO:0000313" key="2">
    <source>
        <dbReference type="EMBL" id="AEG00411.1"/>
    </source>
</evidence>
<dbReference type="NCBIfam" id="TIGR03759">
    <property type="entry name" value="conj_TIGR03759"/>
    <property type="match status" value="1"/>
</dbReference>
<reference evidence="2 3" key="1">
    <citation type="journal article" date="2011" name="J. Bacteriol.">
        <title>Complete Genome Sequence of the Aerobic Marine Methanotroph Methylomonas methanica MC09.</title>
        <authorList>
            <person name="Boden R."/>
            <person name="Cunliffe M."/>
            <person name="Scanlan J."/>
            <person name="Moussard H."/>
            <person name="Kits K.D."/>
            <person name="Klotz M.G."/>
            <person name="Jetten M.S."/>
            <person name="Vuilleumier S."/>
            <person name="Han J."/>
            <person name="Peters L."/>
            <person name="Mikhailova N."/>
            <person name="Teshima H."/>
            <person name="Tapia R."/>
            <person name="Kyrpides N."/>
            <person name="Ivanova N."/>
            <person name="Pagani I."/>
            <person name="Cheng J.F."/>
            <person name="Goodwin L."/>
            <person name="Han C."/>
            <person name="Hauser L."/>
            <person name="Land M.L."/>
            <person name="Lapidus A."/>
            <person name="Lucas S."/>
            <person name="Pitluck S."/>
            <person name="Woyke T."/>
            <person name="Stein L."/>
            <person name="Murrell J.C."/>
        </authorList>
    </citation>
    <scope>NUCLEOTIDE SEQUENCE [LARGE SCALE GENOMIC DNA]</scope>
    <source>
        <strain evidence="2 3">MC09</strain>
    </source>
</reference>
<reference key="2">
    <citation type="submission" date="2011-05" db="EMBL/GenBank/DDBJ databases">
        <title>Complete genome sequence of the aerobic marine methanotroph Methylomonas methanica MC09.</title>
        <authorList>
            <person name="Boden R."/>
            <person name="Cunliffe M."/>
            <person name="Scanlan J."/>
            <person name="Moussard H."/>
            <person name="Kits K.D."/>
            <person name="Klotz M."/>
            <person name="Jetten M."/>
            <person name="Vuilleumier S."/>
            <person name="Han J."/>
            <person name="Peters L."/>
            <person name="Mikhailova N."/>
            <person name="Teshima H."/>
            <person name="Tapia R."/>
            <person name="Kyrpides N."/>
            <person name="Ivanova N."/>
            <person name="Pagani I."/>
            <person name="Cheng J.-F."/>
            <person name="Goodwin L."/>
            <person name="Han C."/>
            <person name="Hauser L."/>
            <person name="Land M."/>
            <person name="Lapidus A."/>
            <person name="Lucas S."/>
            <person name="Pitluck S."/>
            <person name="Woyke T."/>
            <person name="Stein L.Y."/>
            <person name="Murrell C."/>
        </authorList>
    </citation>
    <scope>NUCLEOTIDE SEQUENCE</scope>
    <source>
        <strain>MC09</strain>
    </source>
</reference>